<dbReference type="Gene3D" id="3.40.50.150">
    <property type="entry name" value="Vaccinia Virus protein VP39"/>
    <property type="match status" value="1"/>
</dbReference>
<accession>X1EV92</accession>
<dbReference type="EMBL" id="BART01037940">
    <property type="protein sequence ID" value="GAH12538.1"/>
    <property type="molecule type" value="Genomic_DNA"/>
</dbReference>
<comment type="caution">
    <text evidence="1">The sequence shown here is derived from an EMBL/GenBank/DDBJ whole genome shotgun (WGS) entry which is preliminary data.</text>
</comment>
<protein>
    <submittedName>
        <fullName evidence="1">Uncharacterized protein</fullName>
    </submittedName>
</protein>
<sequence length="80" mass="9160">MLENSNCVEVNYDMTIHDKSTGNVEEFAECHRIRYLFLPEIEEFLRQAGMNLVFSYGWMTEEKPGTDTWSGCCGAVVTNT</sequence>
<name>X1EV92_9ZZZZ</name>
<dbReference type="InterPro" id="IPR029063">
    <property type="entry name" value="SAM-dependent_MTases_sf"/>
</dbReference>
<dbReference type="Gene3D" id="2.20.130.10">
    <property type="entry name" value="CAC2371-like domains"/>
    <property type="match status" value="1"/>
</dbReference>
<proteinExistence type="predicted"/>
<dbReference type="AlphaFoldDB" id="X1EV92"/>
<reference evidence="1" key="1">
    <citation type="journal article" date="2014" name="Front. Microbiol.">
        <title>High frequency of phylogenetically diverse reductive dehalogenase-homologous genes in deep subseafloor sedimentary metagenomes.</title>
        <authorList>
            <person name="Kawai M."/>
            <person name="Futagami T."/>
            <person name="Toyoda A."/>
            <person name="Takaki Y."/>
            <person name="Nishi S."/>
            <person name="Hori S."/>
            <person name="Arai W."/>
            <person name="Tsubouchi T."/>
            <person name="Morono Y."/>
            <person name="Uchiyama I."/>
            <person name="Ito T."/>
            <person name="Fujiyama A."/>
            <person name="Inagaki F."/>
            <person name="Takami H."/>
        </authorList>
    </citation>
    <scope>NUCLEOTIDE SEQUENCE</scope>
    <source>
        <strain evidence="1">Expedition CK06-06</strain>
    </source>
</reference>
<evidence type="ECO:0000313" key="1">
    <source>
        <dbReference type="EMBL" id="GAH12538.1"/>
    </source>
</evidence>
<organism evidence="1">
    <name type="scientific">marine sediment metagenome</name>
    <dbReference type="NCBI Taxonomy" id="412755"/>
    <lineage>
        <taxon>unclassified sequences</taxon>
        <taxon>metagenomes</taxon>
        <taxon>ecological metagenomes</taxon>
    </lineage>
</organism>
<gene>
    <name evidence="1" type="ORF">S01H4_63203</name>
</gene>